<evidence type="ECO:0000256" key="1">
    <source>
        <dbReference type="SAM" id="Phobius"/>
    </source>
</evidence>
<dbReference type="EMBL" id="HBUF01359179">
    <property type="protein sequence ID" value="CAG6719640.1"/>
    <property type="molecule type" value="Transcribed_RNA"/>
</dbReference>
<sequence>MTFSKLSVMFQHTKLICKLFFLCDYFLVFHFVCFNANFVINLLFLFKLLQFQHCILLLELFIYVERFRLTLFYFFVLCFILIKNVILAKISVTNNRNFFVNFHKFEEKLFRILQHGIKLDHLSCIPCVVFQEFHSSQ</sequence>
<evidence type="ECO:0008006" key="3">
    <source>
        <dbReference type="Google" id="ProtNLM"/>
    </source>
</evidence>
<dbReference type="EMBL" id="HBUF01205145">
    <property type="protein sequence ID" value="CAG6663414.1"/>
    <property type="molecule type" value="Transcribed_RNA"/>
</dbReference>
<dbReference type="EMBL" id="HBUF01359180">
    <property type="protein sequence ID" value="CAG6719642.1"/>
    <property type="molecule type" value="Transcribed_RNA"/>
</dbReference>
<reference evidence="2" key="1">
    <citation type="submission" date="2021-05" db="EMBL/GenBank/DDBJ databases">
        <authorList>
            <person name="Alioto T."/>
            <person name="Alioto T."/>
            <person name="Gomez Garrido J."/>
        </authorList>
    </citation>
    <scope>NUCLEOTIDE SEQUENCE</scope>
</reference>
<dbReference type="AlphaFoldDB" id="A0A8D8SAF4"/>
<proteinExistence type="predicted"/>
<feature type="transmembrane region" description="Helical" evidence="1">
    <location>
        <begin position="71"/>
        <end position="92"/>
    </location>
</feature>
<organism evidence="2">
    <name type="scientific">Cacopsylla melanoneura</name>
    <dbReference type="NCBI Taxonomy" id="428564"/>
    <lineage>
        <taxon>Eukaryota</taxon>
        <taxon>Metazoa</taxon>
        <taxon>Ecdysozoa</taxon>
        <taxon>Arthropoda</taxon>
        <taxon>Hexapoda</taxon>
        <taxon>Insecta</taxon>
        <taxon>Pterygota</taxon>
        <taxon>Neoptera</taxon>
        <taxon>Paraneoptera</taxon>
        <taxon>Hemiptera</taxon>
        <taxon>Sternorrhyncha</taxon>
        <taxon>Psylloidea</taxon>
        <taxon>Psyllidae</taxon>
        <taxon>Psyllinae</taxon>
        <taxon>Cacopsylla</taxon>
    </lineage>
</organism>
<keyword evidence="1" id="KW-1133">Transmembrane helix</keyword>
<keyword evidence="1" id="KW-0472">Membrane</keyword>
<protein>
    <recommendedName>
        <fullName evidence="3">Transmembrane protein</fullName>
    </recommendedName>
</protein>
<accession>A0A8D8SAF4</accession>
<feature type="transmembrane region" description="Helical" evidence="1">
    <location>
        <begin position="15"/>
        <end position="32"/>
    </location>
</feature>
<dbReference type="EMBL" id="HBUF01205147">
    <property type="protein sequence ID" value="CAG6663418.1"/>
    <property type="molecule type" value="Transcribed_RNA"/>
</dbReference>
<name>A0A8D8SAF4_9HEMI</name>
<keyword evidence="1" id="KW-0812">Transmembrane</keyword>
<evidence type="ECO:0000313" key="2">
    <source>
        <dbReference type="EMBL" id="CAG6663416.1"/>
    </source>
</evidence>
<dbReference type="EMBL" id="HBUF01359181">
    <property type="protein sequence ID" value="CAG6719644.1"/>
    <property type="molecule type" value="Transcribed_RNA"/>
</dbReference>
<dbReference type="EMBL" id="HBUF01205146">
    <property type="protein sequence ID" value="CAG6663416.1"/>
    <property type="molecule type" value="Transcribed_RNA"/>
</dbReference>
<dbReference type="EMBL" id="HBUF01205148">
    <property type="protein sequence ID" value="CAG6663420.1"/>
    <property type="molecule type" value="Transcribed_RNA"/>
</dbReference>